<dbReference type="AlphaFoldDB" id="K7GF19"/>
<dbReference type="PROSITE" id="PS00134">
    <property type="entry name" value="TRYPSIN_HIS"/>
    <property type="match status" value="1"/>
</dbReference>
<evidence type="ECO:0000256" key="1">
    <source>
        <dbReference type="ARBA" id="ARBA00022729"/>
    </source>
</evidence>
<dbReference type="Ensembl" id="ENSPSIT00000018966.1">
    <property type="protein sequence ID" value="ENSPSIP00000018880.1"/>
    <property type="gene ID" value="ENSPSIG00000016784.1"/>
</dbReference>
<reference evidence="7" key="1">
    <citation type="submission" date="2011-10" db="EMBL/GenBank/DDBJ databases">
        <authorList>
            <consortium name="Soft-shell Turtle Genome Consortium"/>
        </authorList>
    </citation>
    <scope>NUCLEOTIDE SEQUENCE [LARGE SCALE GENOMIC DNA]</scope>
    <source>
        <strain evidence="7">Daiwa-1</strain>
    </source>
</reference>
<keyword evidence="3" id="KW-1015">Disulfide bond</keyword>
<dbReference type="eggNOG" id="KOG3627">
    <property type="taxonomic scope" value="Eukaryota"/>
</dbReference>
<dbReference type="InterPro" id="IPR001254">
    <property type="entry name" value="Trypsin_dom"/>
</dbReference>
<sequence>MALMMQLLVLGLLPWAFLLPPGGWAGEIVGGREAKPHSRPYMVYLEIRRGKKTSSCGGFLVAKDFVLTAAHCKGE</sequence>
<reference evidence="6" key="3">
    <citation type="submission" date="2025-08" db="UniProtKB">
        <authorList>
            <consortium name="Ensembl"/>
        </authorList>
    </citation>
    <scope>IDENTIFICATION</scope>
</reference>
<dbReference type="Gene3D" id="2.40.10.10">
    <property type="entry name" value="Trypsin-like serine proteases"/>
    <property type="match status" value="1"/>
</dbReference>
<keyword evidence="7" id="KW-1185">Reference proteome</keyword>
<name>K7GF19_PELSI</name>
<protein>
    <recommendedName>
        <fullName evidence="5">Peptidase S1 domain-containing protein</fullName>
    </recommendedName>
</protein>
<dbReference type="InterPro" id="IPR009003">
    <property type="entry name" value="Peptidase_S1_PA"/>
</dbReference>
<evidence type="ECO:0000259" key="5">
    <source>
        <dbReference type="Pfam" id="PF00089"/>
    </source>
</evidence>
<evidence type="ECO:0000313" key="7">
    <source>
        <dbReference type="Proteomes" id="UP000007267"/>
    </source>
</evidence>
<proteinExistence type="predicted"/>
<organism evidence="6 7">
    <name type="scientific">Pelodiscus sinensis</name>
    <name type="common">Chinese softshell turtle</name>
    <name type="synonym">Trionyx sinensis</name>
    <dbReference type="NCBI Taxonomy" id="13735"/>
    <lineage>
        <taxon>Eukaryota</taxon>
        <taxon>Metazoa</taxon>
        <taxon>Chordata</taxon>
        <taxon>Craniata</taxon>
        <taxon>Vertebrata</taxon>
        <taxon>Euteleostomi</taxon>
        <taxon>Archelosauria</taxon>
        <taxon>Testudinata</taxon>
        <taxon>Testudines</taxon>
        <taxon>Cryptodira</taxon>
        <taxon>Trionychia</taxon>
        <taxon>Trionychidae</taxon>
        <taxon>Pelodiscus</taxon>
    </lineage>
</organism>
<accession>K7GF19</accession>
<dbReference type="HOGENOM" id="CLU_163459_1_1_1"/>
<evidence type="ECO:0000256" key="4">
    <source>
        <dbReference type="SAM" id="SignalP"/>
    </source>
</evidence>
<dbReference type="InterPro" id="IPR043504">
    <property type="entry name" value="Peptidase_S1_PA_chymotrypsin"/>
</dbReference>
<reference evidence="6" key="4">
    <citation type="submission" date="2025-09" db="UniProtKB">
        <authorList>
            <consortium name="Ensembl"/>
        </authorList>
    </citation>
    <scope>IDENTIFICATION</scope>
</reference>
<dbReference type="GO" id="GO:0006508">
    <property type="term" value="P:proteolysis"/>
    <property type="evidence" value="ECO:0007669"/>
    <property type="project" value="InterPro"/>
</dbReference>
<evidence type="ECO:0000256" key="2">
    <source>
        <dbReference type="ARBA" id="ARBA00023145"/>
    </source>
</evidence>
<reference evidence="7" key="2">
    <citation type="journal article" date="2013" name="Nat. Genet.">
        <title>The draft genomes of soft-shell turtle and green sea turtle yield insights into the development and evolution of the turtle-specific body plan.</title>
        <authorList>
            <person name="Wang Z."/>
            <person name="Pascual-Anaya J."/>
            <person name="Zadissa A."/>
            <person name="Li W."/>
            <person name="Niimura Y."/>
            <person name="Huang Z."/>
            <person name="Li C."/>
            <person name="White S."/>
            <person name="Xiong Z."/>
            <person name="Fang D."/>
            <person name="Wang B."/>
            <person name="Ming Y."/>
            <person name="Chen Y."/>
            <person name="Zheng Y."/>
            <person name="Kuraku S."/>
            <person name="Pignatelli M."/>
            <person name="Herrero J."/>
            <person name="Beal K."/>
            <person name="Nozawa M."/>
            <person name="Li Q."/>
            <person name="Wang J."/>
            <person name="Zhang H."/>
            <person name="Yu L."/>
            <person name="Shigenobu S."/>
            <person name="Wang J."/>
            <person name="Liu J."/>
            <person name="Flicek P."/>
            <person name="Searle S."/>
            <person name="Wang J."/>
            <person name="Kuratani S."/>
            <person name="Yin Y."/>
            <person name="Aken B."/>
            <person name="Zhang G."/>
            <person name="Irie N."/>
        </authorList>
    </citation>
    <scope>NUCLEOTIDE SEQUENCE [LARGE SCALE GENOMIC DNA]</scope>
    <source>
        <strain evidence="7">Daiwa-1</strain>
    </source>
</reference>
<dbReference type="Proteomes" id="UP000007267">
    <property type="component" value="Unassembled WGS sequence"/>
</dbReference>
<dbReference type="EMBL" id="AGCU01143511">
    <property type="status" value="NOT_ANNOTATED_CDS"/>
    <property type="molecule type" value="Genomic_DNA"/>
</dbReference>
<feature type="domain" description="Peptidase S1" evidence="5">
    <location>
        <begin position="28"/>
        <end position="73"/>
    </location>
</feature>
<feature type="chain" id="PRO_5003902856" description="Peptidase S1 domain-containing protein" evidence="4">
    <location>
        <begin position="26"/>
        <end position="75"/>
    </location>
</feature>
<dbReference type="SUPFAM" id="SSF50494">
    <property type="entry name" value="Trypsin-like serine proteases"/>
    <property type="match status" value="1"/>
</dbReference>
<dbReference type="GO" id="GO:0005737">
    <property type="term" value="C:cytoplasm"/>
    <property type="evidence" value="ECO:0007669"/>
    <property type="project" value="TreeGrafter"/>
</dbReference>
<dbReference type="Pfam" id="PF00089">
    <property type="entry name" value="Trypsin"/>
    <property type="match status" value="1"/>
</dbReference>
<dbReference type="PANTHER" id="PTHR24271:SF81">
    <property type="entry name" value="GRANZYME B"/>
    <property type="match status" value="1"/>
</dbReference>
<dbReference type="PANTHER" id="PTHR24271">
    <property type="entry name" value="KALLIKREIN-RELATED"/>
    <property type="match status" value="1"/>
</dbReference>
<evidence type="ECO:0000313" key="6">
    <source>
        <dbReference type="Ensembl" id="ENSPSIP00000018880.1"/>
    </source>
</evidence>
<keyword evidence="1 4" id="KW-0732">Signal</keyword>
<feature type="signal peptide" evidence="4">
    <location>
        <begin position="1"/>
        <end position="25"/>
    </location>
</feature>
<dbReference type="GeneTree" id="ENSGT01030000234551"/>
<dbReference type="InterPro" id="IPR018114">
    <property type="entry name" value="TRYPSIN_HIS"/>
</dbReference>
<dbReference type="GO" id="GO:0004252">
    <property type="term" value="F:serine-type endopeptidase activity"/>
    <property type="evidence" value="ECO:0007669"/>
    <property type="project" value="InterPro"/>
</dbReference>
<keyword evidence="2" id="KW-0865">Zymogen</keyword>
<evidence type="ECO:0000256" key="3">
    <source>
        <dbReference type="ARBA" id="ARBA00023157"/>
    </source>
</evidence>